<comment type="caution">
    <text evidence="3">The sequence shown here is derived from an EMBL/GenBank/DDBJ whole genome shotgun (WGS) entry which is preliminary data.</text>
</comment>
<evidence type="ECO:0000256" key="1">
    <source>
        <dbReference type="SAM" id="Coils"/>
    </source>
</evidence>
<feature type="region of interest" description="Disordered" evidence="2">
    <location>
        <begin position="312"/>
        <end position="342"/>
    </location>
</feature>
<dbReference type="Gene3D" id="2.40.70.10">
    <property type="entry name" value="Acid Proteases"/>
    <property type="match status" value="1"/>
</dbReference>
<name>A0A8K0QVM3_9PLEO</name>
<evidence type="ECO:0000256" key="2">
    <source>
        <dbReference type="SAM" id="MobiDB-lite"/>
    </source>
</evidence>
<dbReference type="OrthoDB" id="6079484at2759"/>
<proteinExistence type="predicted"/>
<dbReference type="InterPro" id="IPR021109">
    <property type="entry name" value="Peptidase_aspartic_dom_sf"/>
</dbReference>
<accession>A0A8K0QVM3</accession>
<protein>
    <submittedName>
        <fullName evidence="3">Uncharacterized protein</fullName>
    </submittedName>
</protein>
<feature type="compositionally biased region" description="Polar residues" evidence="2">
    <location>
        <begin position="313"/>
        <end position="342"/>
    </location>
</feature>
<feature type="coiled-coil region" evidence="1">
    <location>
        <begin position="378"/>
        <end position="405"/>
    </location>
</feature>
<evidence type="ECO:0000313" key="4">
    <source>
        <dbReference type="Proteomes" id="UP000813461"/>
    </source>
</evidence>
<evidence type="ECO:0000313" key="3">
    <source>
        <dbReference type="EMBL" id="KAH7074133.1"/>
    </source>
</evidence>
<reference evidence="3" key="1">
    <citation type="journal article" date="2021" name="Nat. Commun.">
        <title>Genetic determinants of endophytism in the Arabidopsis root mycobiome.</title>
        <authorList>
            <person name="Mesny F."/>
            <person name="Miyauchi S."/>
            <person name="Thiergart T."/>
            <person name="Pickel B."/>
            <person name="Atanasova L."/>
            <person name="Karlsson M."/>
            <person name="Huettel B."/>
            <person name="Barry K.W."/>
            <person name="Haridas S."/>
            <person name="Chen C."/>
            <person name="Bauer D."/>
            <person name="Andreopoulos W."/>
            <person name="Pangilinan J."/>
            <person name="LaButti K."/>
            <person name="Riley R."/>
            <person name="Lipzen A."/>
            <person name="Clum A."/>
            <person name="Drula E."/>
            <person name="Henrissat B."/>
            <person name="Kohler A."/>
            <person name="Grigoriev I.V."/>
            <person name="Martin F.M."/>
            <person name="Hacquard S."/>
        </authorList>
    </citation>
    <scope>NUCLEOTIDE SEQUENCE</scope>
    <source>
        <strain evidence="3">MPI-SDFR-AT-0120</strain>
    </source>
</reference>
<gene>
    <name evidence="3" type="ORF">FB567DRAFT_597292</name>
</gene>
<sequence>MSNHIKRRRRNSEPGQKVLPITFMDACQMEVLARYDTGTFENHILLEVAASMGYEVDDSVRKSFQLPNGNIVHAIGQMTAQIIFSGGEAKHWTEPTALRFNVFRNLAAPVLVGMSFLIATETLSKHRYRLKLVTEKSLGPHRVFSAGTATNQVCCMIDGRLVYAHADTGSEIALIDSRYVDRHGLDKLPGREKIMFADGSIGYTEGCVDVLITLPVREEPAESIASTGRSLDVPDARPREEVHVREPWQNVRFHILKNCTFNVIFSEDLVGDYQIFRNSSSSLELYTPDSIASIAPIIHLGAVEKAITHAKQRVQTMTHSSKPSKSKLTSHPDQIAQQTQDSTKQMKLEILAKMAQLDQEENRQRFWASNQSFDVGAAAKEQVRQTRYEELRNKLEDEYLRLSSNAVASPDQTLP</sequence>
<keyword evidence="4" id="KW-1185">Reference proteome</keyword>
<organism evidence="3 4">
    <name type="scientific">Paraphoma chrysanthemicola</name>
    <dbReference type="NCBI Taxonomy" id="798071"/>
    <lineage>
        <taxon>Eukaryota</taxon>
        <taxon>Fungi</taxon>
        <taxon>Dikarya</taxon>
        <taxon>Ascomycota</taxon>
        <taxon>Pezizomycotina</taxon>
        <taxon>Dothideomycetes</taxon>
        <taxon>Pleosporomycetidae</taxon>
        <taxon>Pleosporales</taxon>
        <taxon>Pleosporineae</taxon>
        <taxon>Phaeosphaeriaceae</taxon>
        <taxon>Paraphoma</taxon>
    </lineage>
</organism>
<dbReference type="AlphaFoldDB" id="A0A8K0QVM3"/>
<dbReference type="CDD" id="cd00303">
    <property type="entry name" value="retropepsin_like"/>
    <property type="match status" value="1"/>
</dbReference>
<dbReference type="EMBL" id="JAGMVJ010000021">
    <property type="protein sequence ID" value="KAH7074133.1"/>
    <property type="molecule type" value="Genomic_DNA"/>
</dbReference>
<dbReference type="Proteomes" id="UP000813461">
    <property type="component" value="Unassembled WGS sequence"/>
</dbReference>
<keyword evidence="1" id="KW-0175">Coiled coil</keyword>